<organism evidence="1 2">
    <name type="scientific">Caenorhabditis nigoni</name>
    <dbReference type="NCBI Taxonomy" id="1611254"/>
    <lineage>
        <taxon>Eukaryota</taxon>
        <taxon>Metazoa</taxon>
        <taxon>Ecdysozoa</taxon>
        <taxon>Nematoda</taxon>
        <taxon>Chromadorea</taxon>
        <taxon>Rhabditida</taxon>
        <taxon>Rhabditina</taxon>
        <taxon>Rhabditomorpha</taxon>
        <taxon>Rhabditoidea</taxon>
        <taxon>Rhabditidae</taxon>
        <taxon>Peloderinae</taxon>
        <taxon>Caenorhabditis</taxon>
    </lineage>
</organism>
<evidence type="ECO:0000313" key="2">
    <source>
        <dbReference type="Proteomes" id="UP000230233"/>
    </source>
</evidence>
<comment type="caution">
    <text evidence="1">The sequence shown here is derived from an EMBL/GenBank/DDBJ whole genome shotgun (WGS) entry which is preliminary data.</text>
</comment>
<gene>
    <name evidence="1" type="ORF">B9Z55_029041</name>
</gene>
<accession>A0A2G5S9B6</accession>
<evidence type="ECO:0000313" key="1">
    <source>
        <dbReference type="EMBL" id="PIC11502.1"/>
    </source>
</evidence>
<dbReference type="Proteomes" id="UP000230233">
    <property type="component" value="Unassembled WGS sequence"/>
</dbReference>
<name>A0A2G5S9B6_9PELO</name>
<dbReference type="AlphaFoldDB" id="A0A2G5S9B6"/>
<reference evidence="2" key="1">
    <citation type="submission" date="2017-10" db="EMBL/GenBank/DDBJ databases">
        <title>Rapid genome shrinkage in a self-fertile nematode reveals novel sperm competition proteins.</title>
        <authorList>
            <person name="Yin D."/>
            <person name="Schwarz E.M."/>
            <person name="Thomas C.G."/>
            <person name="Felde R.L."/>
            <person name="Korf I.F."/>
            <person name="Cutter A.D."/>
            <person name="Schartner C.M."/>
            <person name="Ralston E.J."/>
            <person name="Meyer B.J."/>
            <person name="Haag E.S."/>
        </authorList>
    </citation>
    <scope>NUCLEOTIDE SEQUENCE [LARGE SCALE GENOMIC DNA]</scope>
    <source>
        <strain evidence="2">JU1422</strain>
    </source>
</reference>
<proteinExistence type="predicted"/>
<sequence length="304" mass="36140">MFHHWHHLSKKMQKKCINNLDFKTRLNFHIQTISQHVLYRMSLRTTSKCNKYLVDSDTMNFEDFFIFHETRVTTVIFKNEKIGREEQITLIGDGYQKVNVLLRRLLLPGCEIGNLQLDKTTDAMFYDIPVLRVRELGMFDVKIGQWIRRCVVQRMKYFGFINTTRLVTFPFECMYREMIESVEIWSIHSLTQFGIPCAVAAKWNEYEITSEKKLQFSTKSDRVLEFFKFNFENYSLPSSRPDVVRISTHSKSHQIVLKHEQDMGSIKYFTMVFVALNVSREMLEQSLQPDLNRLCSNGVWDYDF</sequence>
<protein>
    <submittedName>
        <fullName evidence="1">Uncharacterized protein</fullName>
    </submittedName>
</protein>
<keyword evidence="2" id="KW-1185">Reference proteome</keyword>
<dbReference type="EMBL" id="PDUG01000077">
    <property type="protein sequence ID" value="PIC11502.1"/>
    <property type="molecule type" value="Genomic_DNA"/>
</dbReference>